<feature type="domain" description="BPL/LPL catalytic" evidence="3">
    <location>
        <begin position="78"/>
        <end position="268"/>
    </location>
</feature>
<dbReference type="InterPro" id="IPR045864">
    <property type="entry name" value="aa-tRNA-synth_II/BPL/LPL"/>
</dbReference>
<keyword evidence="5" id="KW-1185">Reference proteome</keyword>
<evidence type="ECO:0000313" key="4">
    <source>
        <dbReference type="EMBL" id="KAH7421308.1"/>
    </source>
</evidence>
<dbReference type="NCBIfam" id="TIGR00121">
    <property type="entry name" value="birA_ligase"/>
    <property type="match status" value="1"/>
</dbReference>
<gene>
    <name evidence="4" type="ORF">KP509_13G050300</name>
</gene>
<dbReference type="InterPro" id="IPR004408">
    <property type="entry name" value="Biotin_CoA_COase_ligase"/>
</dbReference>
<dbReference type="PROSITE" id="PS51733">
    <property type="entry name" value="BPL_LPL_CATALYTIC"/>
    <property type="match status" value="1"/>
</dbReference>
<protein>
    <recommendedName>
        <fullName evidence="3">BPL/LPL catalytic domain-containing protein</fullName>
    </recommendedName>
</protein>
<keyword evidence="2" id="KW-0436">Ligase</keyword>
<dbReference type="Gene3D" id="3.30.930.10">
    <property type="entry name" value="Bira Bifunctional Protein, Domain 2"/>
    <property type="match status" value="1"/>
</dbReference>
<dbReference type="OMA" id="GHEENMS"/>
<dbReference type="GO" id="GO:0005737">
    <property type="term" value="C:cytoplasm"/>
    <property type="evidence" value="ECO:0007669"/>
    <property type="project" value="TreeGrafter"/>
</dbReference>
<dbReference type="OrthoDB" id="10250105at2759"/>
<accession>A0A8T2TFN8</accession>
<proteinExistence type="inferred from homology"/>
<dbReference type="Proteomes" id="UP000825935">
    <property type="component" value="Chromosome 13"/>
</dbReference>
<dbReference type="SUPFAM" id="SSF55681">
    <property type="entry name" value="Class II aaRS and biotin synthetases"/>
    <property type="match status" value="1"/>
</dbReference>
<sequence length="348" mass="39285">MIKIHSKLATKFTYTHSMSTLYEKNTNTNAKFPIYVSGNHAREILTCNRDNFKLPEGAVLLSEKEREYAEYKDRFNSHLYFESAKATRFGSPLLWSPCLPSTHTILSQNFGAFPVGTVCVADSQVSGKGRSGNVWESPYGCLMFSFTLQVDNGRMLPFLQYVVSIAVIDAINHLSLIKGLPNLPLKIKWPNDIYANNVKLGGVLCTSTYREKKFDVVAGIGLNVENRKPTTCLNALLEQLGCSVSPYKKEELLRTFFDKFEDLFGVFITEGFKPLECSYYEKWLHSGQEVILEERENDSTMKISLVIKGLSPTGYLLATDDQMEAYELHPDGNSFDFLKGLVRTKLQS</sequence>
<dbReference type="InterPro" id="IPR004143">
    <property type="entry name" value="BPL_LPL_catalytic"/>
</dbReference>
<evidence type="ECO:0000256" key="2">
    <source>
        <dbReference type="ARBA" id="ARBA00022598"/>
    </source>
</evidence>
<dbReference type="PANTHER" id="PTHR12835:SF5">
    <property type="entry name" value="BIOTIN--PROTEIN LIGASE"/>
    <property type="match status" value="1"/>
</dbReference>
<dbReference type="CDD" id="cd16442">
    <property type="entry name" value="BPL"/>
    <property type="match status" value="1"/>
</dbReference>
<comment type="similarity">
    <text evidence="1">Belongs to the biotin--protein ligase family.</text>
</comment>
<dbReference type="PANTHER" id="PTHR12835">
    <property type="entry name" value="BIOTIN PROTEIN LIGASE"/>
    <property type="match status" value="1"/>
</dbReference>
<evidence type="ECO:0000256" key="1">
    <source>
        <dbReference type="ARBA" id="ARBA00009934"/>
    </source>
</evidence>
<evidence type="ECO:0000313" key="5">
    <source>
        <dbReference type="Proteomes" id="UP000825935"/>
    </source>
</evidence>
<evidence type="ECO:0000259" key="3">
    <source>
        <dbReference type="PROSITE" id="PS51733"/>
    </source>
</evidence>
<reference evidence="4" key="1">
    <citation type="submission" date="2021-08" db="EMBL/GenBank/DDBJ databases">
        <title>WGS assembly of Ceratopteris richardii.</title>
        <authorList>
            <person name="Marchant D.B."/>
            <person name="Chen G."/>
            <person name="Jenkins J."/>
            <person name="Shu S."/>
            <person name="Leebens-Mack J."/>
            <person name="Grimwood J."/>
            <person name="Schmutz J."/>
            <person name="Soltis P."/>
            <person name="Soltis D."/>
            <person name="Chen Z.-H."/>
        </authorList>
    </citation>
    <scope>NUCLEOTIDE SEQUENCE</scope>
    <source>
        <strain evidence="4">Whitten #5841</strain>
        <tissue evidence="4">Leaf</tissue>
    </source>
</reference>
<organism evidence="4 5">
    <name type="scientific">Ceratopteris richardii</name>
    <name type="common">Triangle waterfern</name>
    <dbReference type="NCBI Taxonomy" id="49495"/>
    <lineage>
        <taxon>Eukaryota</taxon>
        <taxon>Viridiplantae</taxon>
        <taxon>Streptophyta</taxon>
        <taxon>Embryophyta</taxon>
        <taxon>Tracheophyta</taxon>
        <taxon>Polypodiopsida</taxon>
        <taxon>Polypodiidae</taxon>
        <taxon>Polypodiales</taxon>
        <taxon>Pteridineae</taxon>
        <taxon>Pteridaceae</taxon>
        <taxon>Parkerioideae</taxon>
        <taxon>Ceratopteris</taxon>
    </lineage>
</organism>
<dbReference type="GO" id="GO:0004077">
    <property type="term" value="F:biotin--[biotin carboxyl-carrier protein] ligase activity"/>
    <property type="evidence" value="ECO:0007669"/>
    <property type="project" value="InterPro"/>
</dbReference>
<comment type="caution">
    <text evidence="4">The sequence shown here is derived from an EMBL/GenBank/DDBJ whole genome shotgun (WGS) entry which is preliminary data.</text>
</comment>
<name>A0A8T2TFN8_CERRI</name>
<dbReference type="AlphaFoldDB" id="A0A8T2TFN8"/>
<dbReference type="EMBL" id="CM035418">
    <property type="protein sequence ID" value="KAH7421308.1"/>
    <property type="molecule type" value="Genomic_DNA"/>
</dbReference>
<dbReference type="Pfam" id="PF03099">
    <property type="entry name" value="BPL_LplA_LipB"/>
    <property type="match status" value="1"/>
</dbReference>